<feature type="domain" description="N-acetyltransferase" evidence="1">
    <location>
        <begin position="1"/>
        <end position="163"/>
    </location>
</feature>
<sequence length="163" mass="19167">MNIRKANLKDSEKFLDMLKQLDKEIKYMLFEPGERTATVEKIKDRINIDIFKQLTLIIDDGERIGGFLSAERGYTKRIRHSAYVVIGLLKDYREQKLGTKLFEEMEKWALENNITRLELTVVESNEVGIKLYEKMGFKKEGLKERSMIVDGKYVNEYYMGKVL</sequence>
<name>A0A1I1NVW6_9CLOT</name>
<dbReference type="PANTHER" id="PTHR43072">
    <property type="entry name" value="N-ACETYLTRANSFERASE"/>
    <property type="match status" value="1"/>
</dbReference>
<gene>
    <name evidence="2" type="ORF">SAMN05421842_1177</name>
</gene>
<evidence type="ECO:0000313" key="2">
    <source>
        <dbReference type="EMBL" id="SFD01697.1"/>
    </source>
</evidence>
<keyword evidence="2" id="KW-0808">Transferase</keyword>
<dbReference type="InterPro" id="IPR000182">
    <property type="entry name" value="GNAT_dom"/>
</dbReference>
<reference evidence="2 3" key="1">
    <citation type="submission" date="2016-10" db="EMBL/GenBank/DDBJ databases">
        <authorList>
            <person name="de Groot N.N."/>
        </authorList>
    </citation>
    <scope>NUCLEOTIDE SEQUENCE [LARGE SCALE GENOMIC DNA]</scope>
    <source>
        <strain evidence="2 3">DSM 12992</strain>
    </source>
</reference>
<dbReference type="EMBL" id="FOMG01000017">
    <property type="protein sequence ID" value="SFD01697.1"/>
    <property type="molecule type" value="Genomic_DNA"/>
</dbReference>
<dbReference type="Pfam" id="PF00583">
    <property type="entry name" value="Acetyltransf_1"/>
    <property type="match status" value="1"/>
</dbReference>
<protein>
    <submittedName>
        <fullName evidence="2">Acetyltransferase (GNAT) family protein</fullName>
    </submittedName>
</protein>
<dbReference type="RefSeq" id="WP_090091774.1">
    <property type="nucleotide sequence ID" value="NZ_FOMG01000017.1"/>
</dbReference>
<dbReference type="GO" id="GO:0016747">
    <property type="term" value="F:acyltransferase activity, transferring groups other than amino-acyl groups"/>
    <property type="evidence" value="ECO:0007669"/>
    <property type="project" value="InterPro"/>
</dbReference>
<dbReference type="CDD" id="cd04301">
    <property type="entry name" value="NAT_SF"/>
    <property type="match status" value="1"/>
</dbReference>
<keyword evidence="3" id="KW-1185">Reference proteome</keyword>
<dbReference type="SUPFAM" id="SSF55729">
    <property type="entry name" value="Acyl-CoA N-acyltransferases (Nat)"/>
    <property type="match status" value="1"/>
</dbReference>
<organism evidence="2 3">
    <name type="scientific">Clostridium uliginosum</name>
    <dbReference type="NCBI Taxonomy" id="119641"/>
    <lineage>
        <taxon>Bacteria</taxon>
        <taxon>Bacillati</taxon>
        <taxon>Bacillota</taxon>
        <taxon>Clostridia</taxon>
        <taxon>Eubacteriales</taxon>
        <taxon>Clostridiaceae</taxon>
        <taxon>Clostridium</taxon>
    </lineage>
</organism>
<dbReference type="Gene3D" id="3.40.630.30">
    <property type="match status" value="1"/>
</dbReference>
<proteinExistence type="predicted"/>
<dbReference type="OrthoDB" id="948250at2"/>
<dbReference type="STRING" id="119641.SAMN05421842_1177"/>
<dbReference type="PROSITE" id="PS51186">
    <property type="entry name" value="GNAT"/>
    <property type="match status" value="1"/>
</dbReference>
<dbReference type="Proteomes" id="UP000199263">
    <property type="component" value="Unassembled WGS sequence"/>
</dbReference>
<dbReference type="AlphaFoldDB" id="A0A1I1NVW6"/>
<evidence type="ECO:0000259" key="1">
    <source>
        <dbReference type="PROSITE" id="PS51186"/>
    </source>
</evidence>
<dbReference type="InterPro" id="IPR016181">
    <property type="entry name" value="Acyl_CoA_acyltransferase"/>
</dbReference>
<accession>A0A1I1NVW6</accession>
<evidence type="ECO:0000313" key="3">
    <source>
        <dbReference type="Proteomes" id="UP000199263"/>
    </source>
</evidence>